<dbReference type="SUPFAM" id="SSF51735">
    <property type="entry name" value="NAD(P)-binding Rossmann-fold domains"/>
    <property type="match status" value="1"/>
</dbReference>
<protein>
    <recommendedName>
        <fullName evidence="1">Glycerol-3-phosphate dehydrogenase NAD-dependent N-terminal domain-containing protein</fullName>
    </recommendedName>
</protein>
<sequence>MPNYTPSFVIEDLTRYKSTQTPIQKNQIHRGLCKKTMVGAEIKGSTSTNNAYANGLVQINNGSLEEKLDELRNLLGKIDDDPLRIVNVGVGAWGNVFALMLQDGYGHLRDKVQIRIWRRADGFCLNMINTPLSPLKVVTNLQEAVWDADIVINGLPSTETHQVFQEISKYWKERITVHIT</sequence>
<dbReference type="AlphaFoldDB" id="A0A9R1UPL0"/>
<accession>A0A9R1UPL0</accession>
<evidence type="ECO:0000259" key="1">
    <source>
        <dbReference type="Pfam" id="PF01210"/>
    </source>
</evidence>
<feature type="domain" description="Glycerol-3-phosphate dehydrogenase NAD-dependent N-terminal" evidence="1">
    <location>
        <begin position="85"/>
        <end position="175"/>
    </location>
</feature>
<proteinExistence type="predicted"/>
<gene>
    <name evidence="2" type="ORF">LSAT_V11C800390320</name>
</gene>
<dbReference type="GO" id="GO:0016616">
    <property type="term" value="F:oxidoreductase activity, acting on the CH-OH group of donors, NAD or NADP as acceptor"/>
    <property type="evidence" value="ECO:0007669"/>
    <property type="project" value="InterPro"/>
</dbReference>
<organism evidence="2 3">
    <name type="scientific">Lactuca sativa</name>
    <name type="common">Garden lettuce</name>
    <dbReference type="NCBI Taxonomy" id="4236"/>
    <lineage>
        <taxon>Eukaryota</taxon>
        <taxon>Viridiplantae</taxon>
        <taxon>Streptophyta</taxon>
        <taxon>Embryophyta</taxon>
        <taxon>Tracheophyta</taxon>
        <taxon>Spermatophyta</taxon>
        <taxon>Magnoliopsida</taxon>
        <taxon>eudicotyledons</taxon>
        <taxon>Gunneridae</taxon>
        <taxon>Pentapetalae</taxon>
        <taxon>asterids</taxon>
        <taxon>campanulids</taxon>
        <taxon>Asterales</taxon>
        <taxon>Asteraceae</taxon>
        <taxon>Cichorioideae</taxon>
        <taxon>Cichorieae</taxon>
        <taxon>Lactucinae</taxon>
        <taxon>Lactuca</taxon>
    </lineage>
</organism>
<keyword evidence="3" id="KW-1185">Reference proteome</keyword>
<comment type="caution">
    <text evidence="2">The sequence shown here is derived from an EMBL/GenBank/DDBJ whole genome shotgun (WGS) entry which is preliminary data.</text>
</comment>
<dbReference type="GO" id="GO:0046168">
    <property type="term" value="P:glycerol-3-phosphate catabolic process"/>
    <property type="evidence" value="ECO:0007669"/>
    <property type="project" value="InterPro"/>
</dbReference>
<reference evidence="2 3" key="1">
    <citation type="journal article" date="2017" name="Nat. Commun.">
        <title>Genome assembly with in vitro proximity ligation data and whole-genome triplication in lettuce.</title>
        <authorList>
            <person name="Reyes-Chin-Wo S."/>
            <person name="Wang Z."/>
            <person name="Yang X."/>
            <person name="Kozik A."/>
            <person name="Arikit S."/>
            <person name="Song C."/>
            <person name="Xia L."/>
            <person name="Froenicke L."/>
            <person name="Lavelle D.O."/>
            <person name="Truco M.J."/>
            <person name="Xia R."/>
            <person name="Zhu S."/>
            <person name="Xu C."/>
            <person name="Xu H."/>
            <person name="Xu X."/>
            <person name="Cox K."/>
            <person name="Korf I."/>
            <person name="Meyers B.C."/>
            <person name="Michelmore R.W."/>
        </authorList>
    </citation>
    <scope>NUCLEOTIDE SEQUENCE [LARGE SCALE GENOMIC DNA]</scope>
    <source>
        <strain evidence="3">cv. Salinas</strain>
        <tissue evidence="2">Seedlings</tissue>
    </source>
</reference>
<dbReference type="EMBL" id="NBSK02000008">
    <property type="protein sequence ID" value="KAJ0191542.1"/>
    <property type="molecule type" value="Genomic_DNA"/>
</dbReference>
<dbReference type="GO" id="GO:0051287">
    <property type="term" value="F:NAD binding"/>
    <property type="evidence" value="ECO:0007669"/>
    <property type="project" value="InterPro"/>
</dbReference>
<name>A0A9R1UPL0_LACSA</name>
<dbReference type="InterPro" id="IPR011128">
    <property type="entry name" value="G3P_DH_NAD-dep_N"/>
</dbReference>
<dbReference type="Proteomes" id="UP000235145">
    <property type="component" value="Unassembled WGS sequence"/>
</dbReference>
<dbReference type="Pfam" id="PF01210">
    <property type="entry name" value="NAD_Gly3P_dh_N"/>
    <property type="match status" value="1"/>
</dbReference>
<evidence type="ECO:0000313" key="2">
    <source>
        <dbReference type="EMBL" id="KAJ0191542.1"/>
    </source>
</evidence>
<dbReference type="Gene3D" id="3.40.50.720">
    <property type="entry name" value="NAD(P)-binding Rossmann-like Domain"/>
    <property type="match status" value="1"/>
</dbReference>
<dbReference type="InterPro" id="IPR036291">
    <property type="entry name" value="NAD(P)-bd_dom_sf"/>
</dbReference>
<evidence type="ECO:0000313" key="3">
    <source>
        <dbReference type="Proteomes" id="UP000235145"/>
    </source>
</evidence>